<evidence type="ECO:0000256" key="7">
    <source>
        <dbReference type="ARBA" id="ARBA00022801"/>
    </source>
</evidence>
<dbReference type="Proteomes" id="UP000184016">
    <property type="component" value="Unassembled WGS sequence"/>
</dbReference>
<evidence type="ECO:0000256" key="6">
    <source>
        <dbReference type="ARBA" id="ARBA00022723"/>
    </source>
</evidence>
<dbReference type="OrthoDB" id="9796085at2"/>
<evidence type="ECO:0000313" key="13">
    <source>
        <dbReference type="Proteomes" id="UP000184016"/>
    </source>
</evidence>
<sequence length="209" mass="23453">MKIHDISMRIYPDMAVYKNKDEKRPQFEITSNFINGEGVRETRLHMDAHTGTHVDAKLHMLAGQNSIDTLPLEQVIRKVRVIDFTHVDKVIEVSDLQAISPEKDDFLLFHTANSNDEIFNPEFVYLSEQGAQYLVEKQIAGVGIDGLGIERSQPGHPTHKILFDANIVIIEGLRLAHIVPGEYFMVAAPLYIEGIEAAPARVVLIEGLT</sequence>
<organism evidence="12 13">
    <name type="scientific">Alicyclobacillus tolerans</name>
    <dbReference type="NCBI Taxonomy" id="90970"/>
    <lineage>
        <taxon>Bacteria</taxon>
        <taxon>Bacillati</taxon>
        <taxon>Bacillota</taxon>
        <taxon>Bacilli</taxon>
        <taxon>Bacillales</taxon>
        <taxon>Alicyclobacillaceae</taxon>
        <taxon>Alicyclobacillus</taxon>
    </lineage>
</organism>
<evidence type="ECO:0000313" key="12">
    <source>
        <dbReference type="EMBL" id="SHJ49770.1"/>
    </source>
</evidence>
<comment type="function">
    <text evidence="2">Catalyzes the hydrolysis of N-formyl-L-kynurenine to L-kynurenine, the second step in the kynurenine pathway of tryptophan degradation.</text>
</comment>
<name>A0A1M6JT58_9BACL</name>
<dbReference type="Pfam" id="PF04199">
    <property type="entry name" value="Cyclase"/>
    <property type="match status" value="1"/>
</dbReference>
<evidence type="ECO:0000256" key="2">
    <source>
        <dbReference type="ARBA" id="ARBA00002204"/>
    </source>
</evidence>
<dbReference type="GO" id="GO:0046872">
    <property type="term" value="F:metal ion binding"/>
    <property type="evidence" value="ECO:0007669"/>
    <property type="project" value="UniProtKB-KW"/>
</dbReference>
<keyword evidence="6" id="KW-0479">Metal-binding</keyword>
<proteinExistence type="predicted"/>
<dbReference type="Gene3D" id="3.50.30.50">
    <property type="entry name" value="Putative cyclase"/>
    <property type="match status" value="1"/>
</dbReference>
<evidence type="ECO:0000256" key="8">
    <source>
        <dbReference type="ARBA" id="ARBA00022833"/>
    </source>
</evidence>
<dbReference type="InterPro" id="IPR007325">
    <property type="entry name" value="KFase/CYL"/>
</dbReference>
<dbReference type="STRING" id="1830138.SAMN05443507_10141"/>
<dbReference type="AlphaFoldDB" id="A0A1M6JT58"/>
<evidence type="ECO:0000256" key="1">
    <source>
        <dbReference type="ARBA" id="ARBA00001947"/>
    </source>
</evidence>
<evidence type="ECO:0000256" key="11">
    <source>
        <dbReference type="ARBA" id="ARBA00060547"/>
    </source>
</evidence>
<evidence type="ECO:0000256" key="9">
    <source>
        <dbReference type="ARBA" id="ARBA00023079"/>
    </source>
</evidence>
<keyword evidence="7" id="KW-0378">Hydrolase</keyword>
<dbReference type="RefSeq" id="WP_072872558.1">
    <property type="nucleotide sequence ID" value="NZ_FRAF01000001.1"/>
</dbReference>
<keyword evidence="13" id="KW-1185">Reference proteome</keyword>
<comment type="pathway">
    <text evidence="11">Amino-acid degradation; L-tryptophan degradation via kynurenine pathway; L-kynurenine from L-tryptophan: step 2/2.</text>
</comment>
<protein>
    <recommendedName>
        <fullName evidence="5">Kynurenine formamidase</fullName>
        <ecNumber evidence="4">3.5.1.9</ecNumber>
    </recommendedName>
</protein>
<comment type="cofactor">
    <cofactor evidence="1">
        <name>Zn(2+)</name>
        <dbReference type="ChEBI" id="CHEBI:29105"/>
    </cofactor>
</comment>
<keyword evidence="8" id="KW-0862">Zinc</keyword>
<evidence type="ECO:0000256" key="10">
    <source>
        <dbReference type="ARBA" id="ARBA00048496"/>
    </source>
</evidence>
<dbReference type="GO" id="GO:0004061">
    <property type="term" value="F:arylformamidase activity"/>
    <property type="evidence" value="ECO:0007669"/>
    <property type="project" value="UniProtKB-EC"/>
</dbReference>
<dbReference type="PANTHER" id="PTHR31118:SF32">
    <property type="entry name" value="KYNURENINE FORMAMIDASE"/>
    <property type="match status" value="1"/>
</dbReference>
<evidence type="ECO:0000256" key="4">
    <source>
        <dbReference type="ARBA" id="ARBA00012930"/>
    </source>
</evidence>
<dbReference type="PANTHER" id="PTHR31118">
    <property type="entry name" value="CYCLASE-LIKE PROTEIN 2"/>
    <property type="match status" value="1"/>
</dbReference>
<dbReference type="SUPFAM" id="SSF102198">
    <property type="entry name" value="Putative cyclase"/>
    <property type="match status" value="1"/>
</dbReference>
<dbReference type="FunFam" id="3.50.30.50:FF:000001">
    <property type="entry name" value="Kynurenine formamidase"/>
    <property type="match status" value="1"/>
</dbReference>
<accession>A0A1M6JT58</accession>
<evidence type="ECO:0000256" key="3">
    <source>
        <dbReference type="ARBA" id="ARBA00011738"/>
    </source>
</evidence>
<comment type="catalytic activity">
    <reaction evidence="10">
        <text>N-formyl-L-kynurenine + H2O = L-kynurenine + formate + H(+)</text>
        <dbReference type="Rhea" id="RHEA:13009"/>
        <dbReference type="ChEBI" id="CHEBI:15377"/>
        <dbReference type="ChEBI" id="CHEBI:15378"/>
        <dbReference type="ChEBI" id="CHEBI:15740"/>
        <dbReference type="ChEBI" id="CHEBI:57959"/>
        <dbReference type="ChEBI" id="CHEBI:58629"/>
        <dbReference type="EC" id="3.5.1.9"/>
    </reaction>
</comment>
<comment type="subunit">
    <text evidence="3">Homodimer.</text>
</comment>
<dbReference type="GO" id="GO:0019441">
    <property type="term" value="P:L-tryptophan catabolic process to kynurenine"/>
    <property type="evidence" value="ECO:0007669"/>
    <property type="project" value="InterPro"/>
</dbReference>
<dbReference type="EC" id="3.5.1.9" evidence="4"/>
<gene>
    <name evidence="12" type="ORF">SAMN05443507_10141</name>
</gene>
<keyword evidence="9" id="KW-0823">Tryptophan catabolism</keyword>
<evidence type="ECO:0000256" key="5">
    <source>
        <dbReference type="ARBA" id="ARBA00014889"/>
    </source>
</evidence>
<reference evidence="13" key="1">
    <citation type="submission" date="2016-11" db="EMBL/GenBank/DDBJ databases">
        <authorList>
            <person name="Varghese N."/>
            <person name="Submissions S."/>
        </authorList>
    </citation>
    <scope>NUCLEOTIDE SEQUENCE [LARGE SCALE GENOMIC DNA]</scope>
    <source>
        <strain evidence="13">USBA-503</strain>
    </source>
</reference>
<dbReference type="InterPro" id="IPR037175">
    <property type="entry name" value="KFase_sf"/>
</dbReference>
<dbReference type="EMBL" id="FRAF01000001">
    <property type="protein sequence ID" value="SHJ49770.1"/>
    <property type="molecule type" value="Genomic_DNA"/>
</dbReference>